<dbReference type="Proteomes" id="UP001157938">
    <property type="component" value="Unassembled WGS sequence"/>
</dbReference>
<dbReference type="Proteomes" id="UP001159659">
    <property type="component" value="Unassembled WGS sequence"/>
</dbReference>
<evidence type="ECO:0000313" key="1">
    <source>
        <dbReference type="EMBL" id="CAH0488429.1"/>
    </source>
</evidence>
<evidence type="ECO:0000313" key="2">
    <source>
        <dbReference type="EMBL" id="CAI5737964.1"/>
    </source>
</evidence>
<dbReference type="PANTHER" id="PTHR37067">
    <property type="entry name" value="PX DOMAIN-CONTAINING PROTEIN"/>
    <property type="match status" value="1"/>
</dbReference>
<dbReference type="EMBL" id="CAKLBC010000808">
    <property type="protein sequence ID" value="CAH0488429.1"/>
    <property type="molecule type" value="Genomic_DNA"/>
</dbReference>
<organism evidence="2 4">
    <name type="scientific">Peronospora farinosa</name>
    <dbReference type="NCBI Taxonomy" id="134698"/>
    <lineage>
        <taxon>Eukaryota</taxon>
        <taxon>Sar</taxon>
        <taxon>Stramenopiles</taxon>
        <taxon>Oomycota</taxon>
        <taxon>Peronosporomycetes</taxon>
        <taxon>Peronosporales</taxon>
        <taxon>Peronosporaceae</taxon>
        <taxon>Peronospora</taxon>
    </lineage>
</organism>
<reference evidence="1 3" key="1">
    <citation type="submission" date="2021-11" db="EMBL/GenBank/DDBJ databases">
        <authorList>
            <person name="Islam A."/>
            <person name="Islam S."/>
            <person name="Flora M.S."/>
            <person name="Rahman M."/>
            <person name="Ziaur R.M."/>
            <person name="Epstein J.H."/>
            <person name="Hassan M."/>
            <person name="Klassen M."/>
            <person name="Woodard K."/>
            <person name="Webb A."/>
            <person name="Webby R.J."/>
            <person name="El Zowalaty M.E."/>
        </authorList>
    </citation>
    <scope>NUCLEOTIDE SEQUENCE [LARGE SCALE GENOMIC DNA]</scope>
    <source>
        <strain evidence="1">Pf1</strain>
    </source>
</reference>
<accession>A0AAV0UTI0</accession>
<protein>
    <submittedName>
        <fullName evidence="2">Uncharacterized protein</fullName>
    </submittedName>
</protein>
<name>A0AAV0UTI0_9STRA</name>
<comment type="caution">
    <text evidence="2">The sequence shown here is derived from an EMBL/GenBank/DDBJ whole genome shotgun (WGS) entry which is preliminary data.</text>
</comment>
<evidence type="ECO:0000313" key="4">
    <source>
        <dbReference type="Proteomes" id="UP001159659"/>
    </source>
</evidence>
<gene>
    <name evidence="1" type="ORF">PFR001_LOCUS3913</name>
    <name evidence="2" type="ORF">PFR002_LOCUS8526</name>
</gene>
<dbReference type="AlphaFoldDB" id="A0AAV0UTI0"/>
<keyword evidence="3" id="KW-1185">Reference proteome</keyword>
<sequence>MPHLTPSSARRTLTFQDISGLNPKKRHRDIDTFGAAPKPLNRKRFLRFLKTHELKFGLAPVARDNATGEVTLVVCRFCQSFGREQQPNKQRRSTRNVKYFQNSFRTDQYQQHHEISHCEM</sequence>
<proteinExistence type="predicted"/>
<dbReference type="EMBL" id="CANTFK010000985">
    <property type="protein sequence ID" value="CAI5737964.1"/>
    <property type="molecule type" value="Genomic_DNA"/>
</dbReference>
<dbReference type="PANTHER" id="PTHR37067:SF3">
    <property type="entry name" value="PX DOMAIN-CONTAINING PROTEIN"/>
    <property type="match status" value="1"/>
</dbReference>
<evidence type="ECO:0000313" key="3">
    <source>
        <dbReference type="Proteomes" id="UP001157938"/>
    </source>
</evidence>
<reference evidence="2" key="2">
    <citation type="submission" date="2022-12" db="EMBL/GenBank/DDBJ databases">
        <authorList>
            <person name="Webb A."/>
        </authorList>
    </citation>
    <scope>NUCLEOTIDE SEQUENCE</scope>
    <source>
        <strain evidence="2">Pf2</strain>
    </source>
</reference>